<feature type="compositionally biased region" description="Low complexity" evidence="11">
    <location>
        <begin position="87"/>
        <end position="97"/>
    </location>
</feature>
<feature type="compositionally biased region" description="Basic residues" evidence="11">
    <location>
        <begin position="891"/>
        <end position="903"/>
    </location>
</feature>
<keyword evidence="14" id="KW-1185">Reference proteome</keyword>
<feature type="compositionally biased region" description="Polar residues" evidence="11">
    <location>
        <begin position="689"/>
        <end position="698"/>
    </location>
</feature>
<feature type="compositionally biased region" description="Low complexity" evidence="11">
    <location>
        <begin position="1057"/>
        <end position="1067"/>
    </location>
</feature>
<dbReference type="FunFam" id="3.30.450.20:FF:000004">
    <property type="entry name" value="Period circadian protein homolog 3"/>
    <property type="match status" value="1"/>
</dbReference>
<feature type="region of interest" description="Disordered" evidence="11">
    <location>
        <begin position="867"/>
        <end position="936"/>
    </location>
</feature>
<feature type="compositionally biased region" description="Low complexity" evidence="11">
    <location>
        <begin position="128"/>
        <end position="160"/>
    </location>
</feature>
<dbReference type="Pfam" id="PF12114">
    <property type="entry name" value="Period_C"/>
    <property type="match status" value="1"/>
</dbReference>
<feature type="domain" description="PAS" evidence="12">
    <location>
        <begin position="418"/>
        <end position="461"/>
    </location>
</feature>
<evidence type="ECO:0000256" key="7">
    <source>
        <dbReference type="ARBA" id="ARBA00023163"/>
    </source>
</evidence>
<proteinExistence type="predicted"/>
<name>A0AAX7SFT3_ASTCA</name>
<feature type="compositionally biased region" description="Low complexity" evidence="11">
    <location>
        <begin position="1169"/>
        <end position="1200"/>
    </location>
</feature>
<feature type="compositionally biased region" description="Polar residues" evidence="11">
    <location>
        <begin position="971"/>
        <end position="996"/>
    </location>
</feature>
<dbReference type="PROSITE" id="PS50112">
    <property type="entry name" value="PAS"/>
    <property type="match status" value="1"/>
</dbReference>
<evidence type="ECO:0000313" key="13">
    <source>
        <dbReference type="Ensembl" id="ENSACLP00000043332.1"/>
    </source>
</evidence>
<feature type="region of interest" description="Disordered" evidence="11">
    <location>
        <begin position="1119"/>
        <end position="1154"/>
    </location>
</feature>
<evidence type="ECO:0000256" key="8">
    <source>
        <dbReference type="ARBA" id="ARBA00023242"/>
    </source>
</evidence>
<feature type="compositionally biased region" description="Polar residues" evidence="11">
    <location>
        <begin position="161"/>
        <end position="172"/>
    </location>
</feature>
<dbReference type="GO" id="GO:0032922">
    <property type="term" value="P:circadian regulation of gene expression"/>
    <property type="evidence" value="ECO:0007669"/>
    <property type="project" value="TreeGrafter"/>
</dbReference>
<feature type="region of interest" description="Disordered" evidence="11">
    <location>
        <begin position="966"/>
        <end position="996"/>
    </location>
</feature>
<dbReference type="CDD" id="cd00130">
    <property type="entry name" value="PAS"/>
    <property type="match status" value="1"/>
</dbReference>
<keyword evidence="8" id="KW-0539">Nucleus</keyword>
<feature type="compositionally biased region" description="Basic and acidic residues" evidence="11">
    <location>
        <begin position="98"/>
        <end position="109"/>
    </location>
</feature>
<feature type="compositionally biased region" description="Basic and acidic residues" evidence="11">
    <location>
        <begin position="1220"/>
        <end position="1230"/>
    </location>
</feature>
<dbReference type="GO" id="GO:0043153">
    <property type="term" value="P:entrainment of circadian clock by photoperiod"/>
    <property type="evidence" value="ECO:0007669"/>
    <property type="project" value="TreeGrafter"/>
</dbReference>
<evidence type="ECO:0000256" key="6">
    <source>
        <dbReference type="ARBA" id="ARBA00023108"/>
    </source>
</evidence>
<gene>
    <name evidence="13" type="primary">PER2</name>
</gene>
<dbReference type="Ensembl" id="ENSACLT00000056659.1">
    <property type="protein sequence ID" value="ENSACLP00000043332.1"/>
    <property type="gene ID" value="ENSACLG00000023399.2"/>
</dbReference>
<dbReference type="GO" id="GO:0005737">
    <property type="term" value="C:cytoplasm"/>
    <property type="evidence" value="ECO:0007669"/>
    <property type="project" value="UniProtKB-SubCell"/>
</dbReference>
<keyword evidence="5" id="KW-0805">Transcription regulation</keyword>
<dbReference type="InterPro" id="IPR050760">
    <property type="entry name" value="Period_circadian_regulator"/>
</dbReference>
<dbReference type="InterPro" id="IPR048814">
    <property type="entry name" value="Per1-3_PAS-A"/>
</dbReference>
<dbReference type="PANTHER" id="PTHR11269">
    <property type="entry name" value="PERIOD CIRCADIAN PROTEIN"/>
    <property type="match status" value="1"/>
</dbReference>
<feature type="compositionally biased region" description="Low complexity" evidence="11">
    <location>
        <begin position="707"/>
        <end position="719"/>
    </location>
</feature>
<organism evidence="13 14">
    <name type="scientific">Astatotilapia calliptera</name>
    <name type="common">Eastern happy</name>
    <name type="synonym">Chromis callipterus</name>
    <dbReference type="NCBI Taxonomy" id="8154"/>
    <lineage>
        <taxon>Eukaryota</taxon>
        <taxon>Metazoa</taxon>
        <taxon>Chordata</taxon>
        <taxon>Craniata</taxon>
        <taxon>Vertebrata</taxon>
        <taxon>Euteleostomi</taxon>
        <taxon>Actinopterygii</taxon>
        <taxon>Neopterygii</taxon>
        <taxon>Teleostei</taxon>
        <taxon>Neoteleostei</taxon>
        <taxon>Acanthomorphata</taxon>
        <taxon>Ovalentaria</taxon>
        <taxon>Cichlomorphae</taxon>
        <taxon>Cichliformes</taxon>
        <taxon>Cichlidae</taxon>
        <taxon>African cichlids</taxon>
        <taxon>Pseudocrenilabrinae</taxon>
        <taxon>Haplochromini</taxon>
        <taxon>Astatotilapia</taxon>
    </lineage>
</organism>
<feature type="region of interest" description="Disordered" evidence="11">
    <location>
        <begin position="1169"/>
        <end position="1230"/>
    </location>
</feature>
<dbReference type="Pfam" id="PF21353">
    <property type="entry name" value="Per3-like_PAS-A"/>
    <property type="match status" value="1"/>
</dbReference>
<dbReference type="GeneTree" id="ENSGT00940000156342"/>
<dbReference type="InterPro" id="IPR035965">
    <property type="entry name" value="PAS-like_dom_sf"/>
</dbReference>
<dbReference type="SUPFAM" id="SSF55785">
    <property type="entry name" value="PYP-like sensor domain (PAS domain)"/>
    <property type="match status" value="1"/>
</dbReference>
<reference evidence="13" key="1">
    <citation type="submission" date="2018-05" db="EMBL/GenBank/DDBJ databases">
        <authorList>
            <person name="Datahose"/>
        </authorList>
    </citation>
    <scope>NUCLEOTIDE SEQUENCE</scope>
</reference>
<feature type="compositionally biased region" description="Pro residues" evidence="11">
    <location>
        <begin position="1026"/>
        <end position="1035"/>
    </location>
</feature>
<evidence type="ECO:0000256" key="4">
    <source>
        <dbReference type="ARBA" id="ARBA00022737"/>
    </source>
</evidence>
<feature type="compositionally biased region" description="Basic and acidic residues" evidence="11">
    <location>
        <begin position="1"/>
        <end position="12"/>
    </location>
</feature>
<evidence type="ECO:0000259" key="12">
    <source>
        <dbReference type="PROSITE" id="PS50112"/>
    </source>
</evidence>
<feature type="compositionally biased region" description="Polar residues" evidence="11">
    <location>
        <begin position="1041"/>
        <end position="1051"/>
    </location>
</feature>
<dbReference type="SMART" id="SM00091">
    <property type="entry name" value="PAS"/>
    <property type="match status" value="2"/>
</dbReference>
<dbReference type="GO" id="GO:0000976">
    <property type="term" value="F:transcription cis-regulatory region binding"/>
    <property type="evidence" value="ECO:0007669"/>
    <property type="project" value="TreeGrafter"/>
</dbReference>
<feature type="compositionally biased region" description="Polar residues" evidence="11">
    <location>
        <begin position="118"/>
        <end position="127"/>
    </location>
</feature>
<dbReference type="Pfam" id="PF23170">
    <property type="entry name" value="bHLH_PER"/>
    <property type="match status" value="1"/>
</dbReference>
<evidence type="ECO:0000256" key="5">
    <source>
        <dbReference type="ARBA" id="ARBA00023015"/>
    </source>
</evidence>
<dbReference type="Gene3D" id="3.30.450.20">
    <property type="entry name" value="PAS domain"/>
    <property type="match status" value="2"/>
</dbReference>
<keyword evidence="6" id="KW-0090">Biological rhythms</keyword>
<evidence type="ECO:0000313" key="14">
    <source>
        <dbReference type="Proteomes" id="UP000265100"/>
    </source>
</evidence>
<dbReference type="FunFam" id="3.30.450.20:FF:000013">
    <property type="entry name" value="Period circadian protein homolog 2"/>
    <property type="match status" value="1"/>
</dbReference>
<keyword evidence="4" id="KW-0677">Repeat</keyword>
<feature type="compositionally biased region" description="Polar residues" evidence="11">
    <location>
        <begin position="906"/>
        <end position="936"/>
    </location>
</feature>
<reference evidence="13" key="3">
    <citation type="submission" date="2025-09" db="UniProtKB">
        <authorList>
            <consortium name="Ensembl"/>
        </authorList>
    </citation>
    <scope>IDENTIFICATION</scope>
</reference>
<sequence>VKKPQKTEDSDSKPYCFPGLEDQDGASRCSSMAQLHRMGAFSQGRPDLGLPSEGSDSSDQDPPASPDNHRKNARSRSLPEEDVEMKSSGSSGSGTESHGNESHGNESHGNDSNGHESMGSSTGNSKDSALLESSESNKSSNSHSPSPPSSSNAFSLLSSEQDNPSTSGCSSEESAKAKTQKEVIKTLKELKFHLPADKKHNNKSTTLNTLKYALRCVKQMEANEEYYQLLMINDSQPSGLDVSSYTIEEIDSITSEYTLKNNDMFAVAVSLITGRIVYISDQAASILNCKRDVFRNTKFVEFLTPQDVSVFYSFTTPYRLPSWSMCTGAESSPPDCMQEKSFFCRISSGKECEGDLQYYPFRMTPYLMKVQDTVHTEDQFCCLLLAERVHSGYDAPRIPTDKQIFTTTHSPSCVFQDVDERAVPLLGYLPQDLIGTPVLCHLHPSDRPIMLAIHRKILQCAGQPFDHSSIRFCARNGEYIILDTSWSSFVNPWSRKVSFVIGRHKVRMGPVNEDSFMGPVSGVKEVKTMDSDVQEITEQIHRLLLQPVHNSGSSGYGSLHSNDHFLEIGSSNESLSYNKMHQEEEDMRGKARPRTFQEICKGIHLQKREEQQTAKPDNKKTVVRPKDLAAPVNWKEAGSPMEESRASFQEDLAFNDQTVYSYQQISCLDSVIRYLESCNVPITMKRKCQSLSNTTSSNSDEDKQKGSSSMQLSNESSLLKDQSGLSALDDQDKKSTDAATAVVGTSRPLPVPNKPESVVSITSQCSYSSTIVHVGDKKPQPESEIIEDVPGAGEVAESIQNLAAPPCAFSPPSQERECYKKLGLTKQVLAAHTQKEEQAFLCHFRELRRLSPLEANCSEYLERQKEQIGSDVAPAVRPKQGGAFAEPTTRRSTRNKKTKSKRAKQVESSDSTASHQGPQLQRPSFPNYSLNQTSWSPSEATQSAFPMAYPTVMPGYPLQVYPRAESIGPRTDTTTQNFRDSQGAQATPGPSSIHSAPYTSPMVTPIVALVLPNYLYPVMGPGPPPQQPAAFPFPPSFSGQTQFNVQTNFTPPQAAGSSTPSFCFPPSSEIPKPSVEGQSRSSTPQSGGAEGQASPRLFQSRCSSPLNLLELELNVDRQDGAMLPSGGRGNTAAEREQTTSSQCDANNSDANSSSSDMLNIILQEDSFSGTGSATSGSMGYRTSASGTSNSGTSEESTNSSKYFGSVDSSLHSQKVKGHMSGRDGRRGRMEQSDHITKYVLQDPLWLLMANTDEKVIMTYQLASHDIEKVLREDKEKLRQLQKSQPRFSEEQKKELIEVHPWIKKGGLPKAIDIKVELNTPSSSDIHC</sequence>
<reference evidence="13" key="2">
    <citation type="submission" date="2025-08" db="UniProtKB">
        <authorList>
            <consortium name="Ensembl"/>
        </authorList>
    </citation>
    <scope>IDENTIFICATION</scope>
</reference>
<comment type="subcellular location">
    <subcellularLocation>
        <location evidence="2">Cytoplasm</location>
    </subcellularLocation>
    <subcellularLocation>
        <location evidence="1">Nucleus</location>
    </subcellularLocation>
</comment>
<feature type="compositionally biased region" description="Low complexity" evidence="11">
    <location>
        <begin position="1144"/>
        <end position="1154"/>
    </location>
</feature>
<evidence type="ECO:0000256" key="1">
    <source>
        <dbReference type="ARBA" id="ARBA00004123"/>
    </source>
</evidence>
<protein>
    <recommendedName>
        <fullName evidence="9">Period circadian protein homolog 2</fullName>
    </recommendedName>
    <alternativeName>
        <fullName evidence="10">Circadian clock protein PERIOD 2</fullName>
    </alternativeName>
</protein>
<feature type="region of interest" description="Disordered" evidence="11">
    <location>
        <begin position="1026"/>
        <end position="1095"/>
    </location>
</feature>
<evidence type="ECO:0000256" key="2">
    <source>
        <dbReference type="ARBA" id="ARBA00004496"/>
    </source>
</evidence>
<dbReference type="Pfam" id="PF08447">
    <property type="entry name" value="PAS_3"/>
    <property type="match status" value="1"/>
</dbReference>
<dbReference type="InterPro" id="IPR057310">
    <property type="entry name" value="PER1-3_bHLH"/>
</dbReference>
<accession>A0AAX7SFT3</accession>
<dbReference type="PANTHER" id="PTHR11269:SF9">
    <property type="entry name" value="PERIOD CIRCADIAN PROTEIN HOMOLOG 2"/>
    <property type="match status" value="1"/>
</dbReference>
<dbReference type="InterPro" id="IPR013655">
    <property type="entry name" value="PAS_fold_3"/>
</dbReference>
<evidence type="ECO:0000256" key="9">
    <source>
        <dbReference type="ARBA" id="ARBA00039684"/>
    </source>
</evidence>
<dbReference type="InterPro" id="IPR000014">
    <property type="entry name" value="PAS"/>
</dbReference>
<dbReference type="Proteomes" id="UP000265100">
    <property type="component" value="Chromosome 18"/>
</dbReference>
<feature type="region of interest" description="Disordered" evidence="11">
    <location>
        <begin position="1"/>
        <end position="180"/>
    </location>
</feature>
<feature type="compositionally biased region" description="Polar residues" evidence="11">
    <location>
        <begin position="1076"/>
        <end position="1086"/>
    </location>
</feature>
<keyword evidence="3" id="KW-0963">Cytoplasm</keyword>
<dbReference type="InterPro" id="IPR022728">
    <property type="entry name" value="Period_circadian-like_C"/>
</dbReference>
<evidence type="ECO:0000256" key="3">
    <source>
        <dbReference type="ARBA" id="ARBA00022490"/>
    </source>
</evidence>
<evidence type="ECO:0000256" key="11">
    <source>
        <dbReference type="SAM" id="MobiDB-lite"/>
    </source>
</evidence>
<dbReference type="GO" id="GO:0000122">
    <property type="term" value="P:negative regulation of transcription by RNA polymerase II"/>
    <property type="evidence" value="ECO:0007669"/>
    <property type="project" value="TreeGrafter"/>
</dbReference>
<dbReference type="GO" id="GO:0005634">
    <property type="term" value="C:nucleus"/>
    <property type="evidence" value="ECO:0007669"/>
    <property type="project" value="UniProtKB-SubCell"/>
</dbReference>
<keyword evidence="7" id="KW-0804">Transcription</keyword>
<dbReference type="GO" id="GO:0001222">
    <property type="term" value="F:transcription corepressor binding"/>
    <property type="evidence" value="ECO:0007669"/>
    <property type="project" value="TreeGrafter"/>
</dbReference>
<feature type="region of interest" description="Disordered" evidence="11">
    <location>
        <begin position="689"/>
        <end position="756"/>
    </location>
</feature>
<evidence type="ECO:0000256" key="10">
    <source>
        <dbReference type="ARBA" id="ARBA00042893"/>
    </source>
</evidence>